<protein>
    <submittedName>
        <fullName evidence="1">Uncharacterized protein</fullName>
    </submittedName>
</protein>
<sequence length="56" mass="6331">MIDKYYIGWVRSGKGLVKSRPRKRIANAVTTMVGRGIADHRDGLGNTTPHIVYKFE</sequence>
<dbReference type="EMBL" id="BK015544">
    <property type="protein sequence ID" value="DAE12207.1"/>
    <property type="molecule type" value="Genomic_DNA"/>
</dbReference>
<accession>A0A8S5PYT9</accession>
<name>A0A8S5PYT9_9CAUD</name>
<organism evidence="1">
    <name type="scientific">Siphoviridae sp. ctMOb8</name>
    <dbReference type="NCBI Taxonomy" id="2825460"/>
    <lineage>
        <taxon>Viruses</taxon>
        <taxon>Duplodnaviria</taxon>
        <taxon>Heunggongvirae</taxon>
        <taxon>Uroviricota</taxon>
        <taxon>Caudoviricetes</taxon>
    </lineage>
</organism>
<evidence type="ECO:0000313" key="1">
    <source>
        <dbReference type="EMBL" id="DAE12207.1"/>
    </source>
</evidence>
<proteinExistence type="predicted"/>
<reference evidence="1" key="1">
    <citation type="journal article" date="2021" name="Proc. Natl. Acad. Sci. U.S.A.">
        <title>A Catalog of Tens of Thousands of Viruses from Human Metagenomes Reveals Hidden Associations with Chronic Diseases.</title>
        <authorList>
            <person name="Tisza M.J."/>
            <person name="Buck C.B."/>
        </authorList>
    </citation>
    <scope>NUCLEOTIDE SEQUENCE</scope>
    <source>
        <strain evidence="1">CtMOb8</strain>
    </source>
</reference>